<feature type="compositionally biased region" description="Basic and acidic residues" evidence="1">
    <location>
        <begin position="40"/>
        <end position="49"/>
    </location>
</feature>
<keyword evidence="3" id="KW-1185">Reference proteome</keyword>
<name>A0ABN9TKN8_9DINO</name>
<reference evidence="2" key="1">
    <citation type="submission" date="2023-10" db="EMBL/GenBank/DDBJ databases">
        <authorList>
            <person name="Chen Y."/>
            <person name="Shah S."/>
            <person name="Dougan E. K."/>
            <person name="Thang M."/>
            <person name="Chan C."/>
        </authorList>
    </citation>
    <scope>NUCLEOTIDE SEQUENCE [LARGE SCALE GENOMIC DNA]</scope>
</reference>
<gene>
    <name evidence="2" type="ORF">PCOR1329_LOCUS39981</name>
</gene>
<dbReference type="Proteomes" id="UP001189429">
    <property type="component" value="Unassembled WGS sequence"/>
</dbReference>
<sequence length="115" mass="12519">MAEGVGCCACAEQPTHSPGSSAAAQAQCGEQAWAPSSHRTGSDRARDEWGTCEWTSPMPALEAATEQGIRGHWQRALWSPTEPLEARWDSTPTKYAYSSPCKKGQQRKVLCAHCR</sequence>
<evidence type="ECO:0000313" key="3">
    <source>
        <dbReference type="Proteomes" id="UP001189429"/>
    </source>
</evidence>
<feature type="region of interest" description="Disordered" evidence="1">
    <location>
        <begin position="13"/>
        <end position="50"/>
    </location>
</feature>
<dbReference type="EMBL" id="CAUYUJ010014827">
    <property type="protein sequence ID" value="CAK0846503.1"/>
    <property type="molecule type" value="Genomic_DNA"/>
</dbReference>
<organism evidence="2 3">
    <name type="scientific">Prorocentrum cordatum</name>
    <dbReference type="NCBI Taxonomy" id="2364126"/>
    <lineage>
        <taxon>Eukaryota</taxon>
        <taxon>Sar</taxon>
        <taxon>Alveolata</taxon>
        <taxon>Dinophyceae</taxon>
        <taxon>Prorocentrales</taxon>
        <taxon>Prorocentraceae</taxon>
        <taxon>Prorocentrum</taxon>
    </lineage>
</organism>
<accession>A0ABN9TKN8</accession>
<comment type="caution">
    <text evidence="2">The sequence shown here is derived from an EMBL/GenBank/DDBJ whole genome shotgun (WGS) entry which is preliminary data.</text>
</comment>
<evidence type="ECO:0000256" key="1">
    <source>
        <dbReference type="SAM" id="MobiDB-lite"/>
    </source>
</evidence>
<feature type="compositionally biased region" description="Polar residues" evidence="1">
    <location>
        <begin position="14"/>
        <end position="24"/>
    </location>
</feature>
<protein>
    <submittedName>
        <fullName evidence="2">Uncharacterized protein</fullName>
    </submittedName>
</protein>
<evidence type="ECO:0000313" key="2">
    <source>
        <dbReference type="EMBL" id="CAK0846503.1"/>
    </source>
</evidence>
<proteinExistence type="predicted"/>